<dbReference type="SMART" id="SM00465">
    <property type="entry name" value="GIYc"/>
    <property type="match status" value="1"/>
</dbReference>
<dbReference type="InterPro" id="IPR000305">
    <property type="entry name" value="GIY-YIG_endonuc"/>
</dbReference>
<dbReference type="CDD" id="cd06127">
    <property type="entry name" value="DEDDh"/>
    <property type="match status" value="1"/>
</dbReference>
<evidence type="ECO:0000313" key="3">
    <source>
        <dbReference type="EMBL" id="OKL50978.1"/>
    </source>
</evidence>
<dbReference type="NCBIfam" id="TIGR00573">
    <property type="entry name" value="dnaq"/>
    <property type="match status" value="1"/>
</dbReference>
<protein>
    <recommendedName>
        <fullName evidence="2">GIY-YIG domain-containing protein</fullName>
    </recommendedName>
</protein>
<dbReference type="NCBIfam" id="NF005907">
    <property type="entry name" value="PRK07883.1-5"/>
    <property type="match status" value="1"/>
</dbReference>
<dbReference type="GO" id="GO:0004527">
    <property type="term" value="F:exonuclease activity"/>
    <property type="evidence" value="ECO:0007669"/>
    <property type="project" value="UniProtKB-KW"/>
</dbReference>
<dbReference type="GO" id="GO:0006260">
    <property type="term" value="P:DNA replication"/>
    <property type="evidence" value="ECO:0007669"/>
    <property type="project" value="InterPro"/>
</dbReference>
<dbReference type="CDD" id="cd10434">
    <property type="entry name" value="GIY-YIG_UvrC_Cho"/>
    <property type="match status" value="1"/>
</dbReference>
<dbReference type="NCBIfam" id="NF005905">
    <property type="entry name" value="PRK07883.1-3"/>
    <property type="match status" value="1"/>
</dbReference>
<organism evidence="3 4">
    <name type="scientific">Buchananella hordeovulneris</name>
    <dbReference type="NCBI Taxonomy" id="52770"/>
    <lineage>
        <taxon>Bacteria</taxon>
        <taxon>Bacillati</taxon>
        <taxon>Actinomycetota</taxon>
        <taxon>Actinomycetes</taxon>
        <taxon>Actinomycetales</taxon>
        <taxon>Actinomycetaceae</taxon>
        <taxon>Buchananella</taxon>
    </lineage>
</organism>
<dbReference type="InterPro" id="IPR036397">
    <property type="entry name" value="RNaseH_sf"/>
</dbReference>
<keyword evidence="1" id="KW-0540">Nuclease</keyword>
<dbReference type="InterPro" id="IPR006054">
    <property type="entry name" value="DnaQ"/>
</dbReference>
<dbReference type="SMART" id="SM00479">
    <property type="entry name" value="EXOIII"/>
    <property type="match status" value="1"/>
</dbReference>
<gene>
    <name evidence="3" type="ORF">BSZ40_10050</name>
</gene>
<dbReference type="GO" id="GO:0006289">
    <property type="term" value="P:nucleotide-excision repair"/>
    <property type="evidence" value="ECO:0007669"/>
    <property type="project" value="InterPro"/>
</dbReference>
<name>A0A1Q5PTS8_9ACTO</name>
<dbReference type="InterPro" id="IPR012337">
    <property type="entry name" value="RNaseH-like_sf"/>
</dbReference>
<dbReference type="GO" id="GO:0009380">
    <property type="term" value="C:excinuclease repair complex"/>
    <property type="evidence" value="ECO:0007669"/>
    <property type="project" value="TreeGrafter"/>
</dbReference>
<dbReference type="InterPro" id="IPR047296">
    <property type="entry name" value="GIY-YIG_UvrC_Cho"/>
</dbReference>
<dbReference type="InterPro" id="IPR013520">
    <property type="entry name" value="Ribonucl_H"/>
</dbReference>
<dbReference type="PROSITE" id="PS50164">
    <property type="entry name" value="GIY_YIG"/>
    <property type="match status" value="1"/>
</dbReference>
<dbReference type="InParanoid" id="A0A1Q5PTS8"/>
<dbReference type="OrthoDB" id="9803913at2"/>
<keyword evidence="1" id="KW-0378">Hydrolase</keyword>
<dbReference type="InterPro" id="IPR050066">
    <property type="entry name" value="UvrABC_protein_C"/>
</dbReference>
<dbReference type="Proteomes" id="UP000185612">
    <property type="component" value="Unassembled WGS sequence"/>
</dbReference>
<dbReference type="Gene3D" id="3.30.420.10">
    <property type="entry name" value="Ribonuclease H-like superfamily/Ribonuclease H"/>
    <property type="match status" value="1"/>
</dbReference>
<dbReference type="STRING" id="52770.BSZ40_10050"/>
<dbReference type="SUPFAM" id="SSF53098">
    <property type="entry name" value="Ribonuclease H-like"/>
    <property type="match status" value="1"/>
</dbReference>
<dbReference type="AlphaFoldDB" id="A0A1Q5PTS8"/>
<accession>A0A1Q5PTS8</accession>
<dbReference type="GO" id="GO:0003677">
    <property type="term" value="F:DNA binding"/>
    <property type="evidence" value="ECO:0007669"/>
    <property type="project" value="InterPro"/>
</dbReference>
<dbReference type="PANTHER" id="PTHR30562:SF1">
    <property type="entry name" value="UVRABC SYSTEM PROTEIN C"/>
    <property type="match status" value="1"/>
</dbReference>
<evidence type="ECO:0000259" key="2">
    <source>
        <dbReference type="PROSITE" id="PS50164"/>
    </source>
</evidence>
<dbReference type="FunFam" id="3.30.420.10:FF:000045">
    <property type="entry name" value="3'-5' exonuclease DinG"/>
    <property type="match status" value="1"/>
</dbReference>
<dbReference type="Gene3D" id="3.40.1440.10">
    <property type="entry name" value="GIY-YIG endonuclease"/>
    <property type="match status" value="1"/>
</dbReference>
<comment type="caution">
    <text evidence="3">The sequence shown here is derived from an EMBL/GenBank/DDBJ whole genome shotgun (WGS) entry which is preliminary data.</text>
</comment>
<dbReference type="Pfam" id="PF00929">
    <property type="entry name" value="RNase_T"/>
    <property type="match status" value="1"/>
</dbReference>
<dbReference type="PANTHER" id="PTHR30562">
    <property type="entry name" value="UVRC/OXIDOREDUCTASE"/>
    <property type="match status" value="1"/>
</dbReference>
<evidence type="ECO:0000313" key="4">
    <source>
        <dbReference type="Proteomes" id="UP000185612"/>
    </source>
</evidence>
<reference evidence="4" key="1">
    <citation type="submission" date="2016-12" db="EMBL/GenBank/DDBJ databases">
        <authorList>
            <person name="Meng X."/>
        </authorList>
    </citation>
    <scope>NUCLEOTIDE SEQUENCE [LARGE SCALE GENOMIC DNA]</scope>
    <source>
        <strain evidence="4">DSM 20732</strain>
    </source>
</reference>
<dbReference type="EMBL" id="MQVS01000012">
    <property type="protein sequence ID" value="OKL50978.1"/>
    <property type="molecule type" value="Genomic_DNA"/>
</dbReference>
<keyword evidence="4" id="KW-1185">Reference proteome</keyword>
<dbReference type="GO" id="GO:0003887">
    <property type="term" value="F:DNA-directed DNA polymerase activity"/>
    <property type="evidence" value="ECO:0007669"/>
    <property type="project" value="InterPro"/>
</dbReference>
<proteinExistence type="predicted"/>
<dbReference type="SUPFAM" id="SSF82771">
    <property type="entry name" value="GIY-YIG endonuclease"/>
    <property type="match status" value="1"/>
</dbReference>
<evidence type="ECO:0000256" key="1">
    <source>
        <dbReference type="ARBA" id="ARBA00022839"/>
    </source>
</evidence>
<dbReference type="InterPro" id="IPR035901">
    <property type="entry name" value="GIY-YIG_endonuc_sf"/>
</dbReference>
<keyword evidence="1" id="KW-0269">Exonuclease</keyword>
<feature type="domain" description="GIY-YIG" evidence="2">
    <location>
        <begin position="230"/>
        <end position="308"/>
    </location>
</feature>
<sequence length="581" mass="61567">MAGDPHSDGPALQLSLQGLSTPLSEVTFVVVDLETTGTSAHRHAITEIGAVKVRGGEVLGEFGTLVNPGTSIQPQITALTGITNAMVATAPPLASAYPAFLEFAGLDRADTVLVAHNAPFDVGFLKAAAATLGYDWPQPLILDTVTLARRSLRGQVPNHRLATLARYFGAATTPNHRALDDARATVDVLHGLLEQLAPLGVTHLADLPHAADPVPARRRRKSRLADQLPTSPGVYLFVDAAEQVLYVGAATCLRSRVRSYFTAAEKRSLIGPMLDLAHAVRHIECATALEAHVQELRLIAELSPPYNRRSKHPHRQKWLALTAETHPRLTLTRNVPLADVERAIGPFAGRRAGELAAAALTDLVPLRRCTTRLPAAPTATAQACPLLELRKCLAPCLPAAARPAWTHCQSDPVATAVSMLAHTPAALILPTLRQIRQLAEQLRYEEAGQVTARLAAFVRGAARAEQLRPLFAADQIVAARRREGGGWELVVIRYGRLAAVGVSGPGEDPRPLVAHLQATAEPVPAPTRVGGAASAEETGLLAAWLYAPGTRLVEVAGAVPLAVSISGASRHLTLLAGSPAD</sequence>